<dbReference type="EMBL" id="PYYB01000001">
    <property type="protein sequence ID" value="PTL59290.1"/>
    <property type="molecule type" value="Genomic_DNA"/>
</dbReference>
<evidence type="ECO:0000313" key="8">
    <source>
        <dbReference type="Proteomes" id="UP000240739"/>
    </source>
</evidence>
<comment type="caution">
    <text evidence="7">The sequence shown here is derived from an EMBL/GenBank/DDBJ whole genome shotgun (WGS) entry which is preliminary data.</text>
</comment>
<protein>
    <recommendedName>
        <fullName evidence="6">Mechanosensitive ion channel MscS domain-containing protein</fullName>
    </recommendedName>
</protein>
<dbReference type="Proteomes" id="UP000240739">
    <property type="component" value="Unassembled WGS sequence"/>
</dbReference>
<dbReference type="PANTHER" id="PTHR30221">
    <property type="entry name" value="SMALL-CONDUCTANCE MECHANOSENSITIVE CHANNEL"/>
    <property type="match status" value="1"/>
</dbReference>
<evidence type="ECO:0000256" key="1">
    <source>
        <dbReference type="ARBA" id="ARBA00004370"/>
    </source>
</evidence>
<name>A0A2T4UJ66_9ACTN</name>
<keyword evidence="2 5" id="KW-0812">Transmembrane</keyword>
<dbReference type="InterPro" id="IPR010920">
    <property type="entry name" value="LSM_dom_sf"/>
</dbReference>
<evidence type="ECO:0000256" key="4">
    <source>
        <dbReference type="ARBA" id="ARBA00023136"/>
    </source>
</evidence>
<dbReference type="RefSeq" id="WP_107567779.1">
    <property type="nucleotide sequence ID" value="NZ_PYYB01000001.1"/>
</dbReference>
<dbReference type="GO" id="GO:0016020">
    <property type="term" value="C:membrane"/>
    <property type="evidence" value="ECO:0007669"/>
    <property type="project" value="UniProtKB-SubCell"/>
</dbReference>
<evidence type="ECO:0000313" key="7">
    <source>
        <dbReference type="EMBL" id="PTL59290.1"/>
    </source>
</evidence>
<sequence length="259" mass="27290">MPPYILAETFFTRYDNQLTAALSLVIAFALAALVDRVIVRRATALATIVRGGELSAEADTRVRFLRRVTEVTIVVIGLGVALSQFAALDRIAGTVLASSAIAAAVVGFAARQVLANAIAGMQIAITQPLRVGDQVTFEGETGTVEDVRLTSTWLRTGTDSRVIIPNEKLAAGVLRNESIESATVAVEVSVWIRPDADEAAALAAVQEALPDVQVRIAESTFEGIRLLILAAPTLPSTRPAHEADIRATALAALRGAGAR</sequence>
<dbReference type="OrthoDB" id="9799209at2"/>
<comment type="subcellular location">
    <subcellularLocation>
        <location evidence="1">Membrane</location>
    </subcellularLocation>
</comment>
<evidence type="ECO:0000256" key="3">
    <source>
        <dbReference type="ARBA" id="ARBA00022989"/>
    </source>
</evidence>
<reference evidence="7 8" key="1">
    <citation type="submission" date="2018-03" db="EMBL/GenBank/DDBJ databases">
        <title>Aquarubrobacter algicola gen. nov., sp. nov., a novel actinobacterium isolated from shallow eutrophic lake during the end of cyanobacterial harmful algal blooms.</title>
        <authorList>
            <person name="Chun S.J."/>
        </authorList>
    </citation>
    <scope>NUCLEOTIDE SEQUENCE [LARGE SCALE GENOMIC DNA]</scope>
    <source>
        <strain evidence="7 8">Seoho-28</strain>
    </source>
</reference>
<feature type="transmembrane region" description="Helical" evidence="5">
    <location>
        <begin position="20"/>
        <end position="39"/>
    </location>
</feature>
<dbReference type="PROSITE" id="PS01246">
    <property type="entry name" value="UPF0003"/>
    <property type="match status" value="1"/>
</dbReference>
<dbReference type="InterPro" id="IPR023408">
    <property type="entry name" value="MscS_beta-dom_sf"/>
</dbReference>
<feature type="domain" description="Mechanosensitive ion channel MscS" evidence="6">
    <location>
        <begin position="113"/>
        <end position="176"/>
    </location>
</feature>
<feature type="transmembrane region" description="Helical" evidence="5">
    <location>
        <begin position="71"/>
        <end position="88"/>
    </location>
</feature>
<dbReference type="Gene3D" id="2.30.30.60">
    <property type="match status" value="1"/>
</dbReference>
<keyword evidence="3 5" id="KW-1133">Transmembrane helix</keyword>
<evidence type="ECO:0000259" key="6">
    <source>
        <dbReference type="Pfam" id="PF00924"/>
    </source>
</evidence>
<dbReference type="PANTHER" id="PTHR30221:SF1">
    <property type="entry name" value="SMALL-CONDUCTANCE MECHANOSENSITIVE CHANNEL"/>
    <property type="match status" value="1"/>
</dbReference>
<organism evidence="7 8">
    <name type="scientific">Paraconexibacter algicola</name>
    <dbReference type="NCBI Taxonomy" id="2133960"/>
    <lineage>
        <taxon>Bacteria</taxon>
        <taxon>Bacillati</taxon>
        <taxon>Actinomycetota</taxon>
        <taxon>Thermoleophilia</taxon>
        <taxon>Solirubrobacterales</taxon>
        <taxon>Paraconexibacteraceae</taxon>
        <taxon>Paraconexibacter</taxon>
    </lineage>
</organism>
<proteinExistence type="predicted"/>
<keyword evidence="4 5" id="KW-0472">Membrane</keyword>
<dbReference type="Pfam" id="PF00924">
    <property type="entry name" value="MS_channel_2nd"/>
    <property type="match status" value="1"/>
</dbReference>
<dbReference type="Gene3D" id="1.10.287.1260">
    <property type="match status" value="1"/>
</dbReference>
<dbReference type="InterPro" id="IPR006686">
    <property type="entry name" value="MscS_channel_CS"/>
</dbReference>
<gene>
    <name evidence="7" type="ORF">C7Y72_06310</name>
</gene>
<evidence type="ECO:0000256" key="5">
    <source>
        <dbReference type="SAM" id="Phobius"/>
    </source>
</evidence>
<dbReference type="InterPro" id="IPR006685">
    <property type="entry name" value="MscS_channel_2nd"/>
</dbReference>
<dbReference type="GO" id="GO:0008381">
    <property type="term" value="F:mechanosensitive monoatomic ion channel activity"/>
    <property type="evidence" value="ECO:0007669"/>
    <property type="project" value="InterPro"/>
</dbReference>
<evidence type="ECO:0000256" key="2">
    <source>
        <dbReference type="ARBA" id="ARBA00022692"/>
    </source>
</evidence>
<dbReference type="SUPFAM" id="SSF50182">
    <property type="entry name" value="Sm-like ribonucleoproteins"/>
    <property type="match status" value="1"/>
</dbReference>
<accession>A0A2T4UJ66</accession>
<dbReference type="InterPro" id="IPR045275">
    <property type="entry name" value="MscS_archaea/bacteria_type"/>
</dbReference>
<keyword evidence="8" id="KW-1185">Reference proteome</keyword>
<feature type="transmembrane region" description="Helical" evidence="5">
    <location>
        <begin position="94"/>
        <end position="114"/>
    </location>
</feature>
<dbReference type="AlphaFoldDB" id="A0A2T4UJ66"/>